<name>A0ABX6C505_9CHLR</name>
<dbReference type="EMBL" id="CP042829">
    <property type="protein sequence ID" value="QFG04348.1"/>
    <property type="molecule type" value="Genomic_DNA"/>
</dbReference>
<keyword evidence="3 4" id="KW-0786">Thiamine pyrophosphate</keyword>
<comment type="similarity">
    <text evidence="4">Belongs to the BCKDHA family.</text>
</comment>
<dbReference type="InterPro" id="IPR001017">
    <property type="entry name" value="DH_E1"/>
</dbReference>
<reference evidence="6 7" key="1">
    <citation type="submission" date="2019-10" db="EMBL/GenBank/DDBJ databases">
        <title>Thermopilla bonchosmolovskayae gen. nov., sp. nov., a moderately thermophilic Chloroflexi bacterium from a Chukotka hot spring (Arctic, Russia), representing a novel classis Thermopillaia, which include previously uncultivated lineage OLB14.</title>
        <authorList>
            <person name="Kochetkova T.V."/>
            <person name="Zayulina K.S."/>
            <person name="Zhigarkov V.S."/>
            <person name="Minaev N.V."/>
            <person name="Novikov A."/>
            <person name="Toshchakov S.V."/>
            <person name="Elcheninov A.G."/>
            <person name="Kublanov I.V."/>
        </authorList>
    </citation>
    <scope>NUCLEOTIDE SEQUENCE [LARGE SCALE GENOMIC DNA]</scope>
    <source>
        <strain evidence="6 7">3753O</strain>
    </source>
</reference>
<protein>
    <recommendedName>
        <fullName evidence="4">2-oxoisovalerate dehydrogenase subunit alpha</fullName>
        <ecNumber evidence="4">1.2.4.4</ecNumber>
    </recommendedName>
    <alternativeName>
        <fullName evidence="4">Branched-chain alpha-keto acid dehydrogenase E1 component alpha chain</fullName>
    </alternativeName>
</protein>
<dbReference type="Pfam" id="PF00676">
    <property type="entry name" value="E1_dh"/>
    <property type="match status" value="1"/>
</dbReference>
<evidence type="ECO:0000313" key="7">
    <source>
        <dbReference type="Proteomes" id="UP000326331"/>
    </source>
</evidence>
<keyword evidence="2 4" id="KW-0560">Oxidoreductase</keyword>
<dbReference type="SUPFAM" id="SSF52518">
    <property type="entry name" value="Thiamin diphosphate-binding fold (THDP-binding)"/>
    <property type="match status" value="1"/>
</dbReference>
<sequence length="337" mass="37079">MANPETGGGTHPGYPLTREQLLEMYRFMVLARRLDERMMTLQRQGLAAFVIAGAGQEAAQVGAAMALRPGIDHVAPYYRDLAVNLVFGMTAREAMLNALGKRDDPNSHGRQMPAHWGNRSRRIVTQSSVVATQLLHAAGIALGARLRGEELVVFASCGEGSTSRGDFHEALNFASIHRLPVIFFVENNGYAISERTEKEMAVEHVADRARGYGMHGAVVDGMDAVAVYQTVKAAADQTRRGGGPHLIEAKCYRLWPHSSDDDDTRYRPRAELEEWSKKDPILVMRGRLLEDGAATEAQLAELETSVQEEVREAAQWALQQPDPAPEDALGFVFKEAD</sequence>
<accession>A0ABX6C505</accession>
<evidence type="ECO:0000313" key="6">
    <source>
        <dbReference type="EMBL" id="QFG04348.1"/>
    </source>
</evidence>
<dbReference type="InterPro" id="IPR050771">
    <property type="entry name" value="Alpha-ketoacid_DH_E1_comp"/>
</dbReference>
<evidence type="ECO:0000256" key="4">
    <source>
        <dbReference type="RuleBase" id="RU365014"/>
    </source>
</evidence>
<evidence type="ECO:0000256" key="2">
    <source>
        <dbReference type="ARBA" id="ARBA00023002"/>
    </source>
</evidence>
<feature type="domain" description="Dehydrogenase E1 component" evidence="5">
    <location>
        <begin position="25"/>
        <end position="325"/>
    </location>
</feature>
<dbReference type="CDD" id="cd02000">
    <property type="entry name" value="TPP_E1_PDC_ADC_BCADC"/>
    <property type="match status" value="1"/>
</dbReference>
<comment type="catalytic activity">
    <reaction evidence="4">
        <text>N(6)-[(R)-lipoyl]-L-lysyl-[protein] + 3-methyl-2-oxobutanoate + H(+) = N(6)-[(R)-S(8)-2-methylpropanoyldihydrolipoyl]-L-lysyl-[protein] + CO2</text>
        <dbReference type="Rhea" id="RHEA:13457"/>
        <dbReference type="Rhea" id="RHEA-COMP:10474"/>
        <dbReference type="Rhea" id="RHEA-COMP:10497"/>
        <dbReference type="ChEBI" id="CHEBI:11851"/>
        <dbReference type="ChEBI" id="CHEBI:15378"/>
        <dbReference type="ChEBI" id="CHEBI:16526"/>
        <dbReference type="ChEBI" id="CHEBI:83099"/>
        <dbReference type="ChEBI" id="CHEBI:83142"/>
        <dbReference type="EC" id="1.2.4.4"/>
    </reaction>
</comment>
<proteinExistence type="inferred from homology"/>
<dbReference type="RefSeq" id="WP_158068280.1">
    <property type="nucleotide sequence ID" value="NZ_CP042829.1"/>
</dbReference>
<evidence type="ECO:0000256" key="1">
    <source>
        <dbReference type="ARBA" id="ARBA00001964"/>
    </source>
</evidence>
<gene>
    <name evidence="6" type="ORF">Tbon_09325</name>
</gene>
<dbReference type="PANTHER" id="PTHR43380">
    <property type="entry name" value="2-OXOISOVALERATE DEHYDROGENASE SUBUNIT ALPHA, MITOCHONDRIAL"/>
    <property type="match status" value="1"/>
</dbReference>
<keyword evidence="7" id="KW-1185">Reference proteome</keyword>
<dbReference type="EC" id="1.2.4.4" evidence="4"/>
<dbReference type="InterPro" id="IPR029061">
    <property type="entry name" value="THDP-binding"/>
</dbReference>
<comment type="cofactor">
    <cofactor evidence="1 4">
        <name>thiamine diphosphate</name>
        <dbReference type="ChEBI" id="CHEBI:58937"/>
    </cofactor>
</comment>
<dbReference type="Gene3D" id="3.40.50.970">
    <property type="match status" value="1"/>
</dbReference>
<dbReference type="PANTHER" id="PTHR43380:SF1">
    <property type="entry name" value="2-OXOISOVALERATE DEHYDROGENASE SUBUNIT ALPHA, MITOCHONDRIAL"/>
    <property type="match status" value="1"/>
</dbReference>
<evidence type="ECO:0000256" key="3">
    <source>
        <dbReference type="ARBA" id="ARBA00023052"/>
    </source>
</evidence>
<comment type="function">
    <text evidence="4">The branched-chain alpha-keto dehydrogenase complex catalyzes the overall conversion of alpha-keto acids to acyl-CoA and CO(2). It contains multiple copies of three enzymatic components: branched-chain alpha-keto acid decarboxylase (E1), lipoamide acyltransferase (E2) and lipoamide dehydrogenase (E3).</text>
</comment>
<evidence type="ECO:0000259" key="5">
    <source>
        <dbReference type="Pfam" id="PF00676"/>
    </source>
</evidence>
<dbReference type="Proteomes" id="UP000326331">
    <property type="component" value="Chromosome"/>
</dbReference>
<organism evidence="6 7">
    <name type="scientific">Tepidiforma bonchosmolovskayae</name>
    <dbReference type="NCBI Taxonomy" id="2601677"/>
    <lineage>
        <taxon>Bacteria</taxon>
        <taxon>Bacillati</taxon>
        <taxon>Chloroflexota</taxon>
        <taxon>Tepidiformia</taxon>
        <taxon>Tepidiformales</taxon>
        <taxon>Tepidiformaceae</taxon>
        <taxon>Tepidiforma</taxon>
    </lineage>
</organism>